<dbReference type="GO" id="GO:0043531">
    <property type="term" value="F:ADP binding"/>
    <property type="evidence" value="ECO:0007669"/>
    <property type="project" value="InterPro"/>
</dbReference>
<feature type="domain" description="NB-ARC" evidence="8">
    <location>
        <begin position="245"/>
        <end position="412"/>
    </location>
</feature>
<evidence type="ECO:0000256" key="6">
    <source>
        <dbReference type="ARBA" id="ARBA00022840"/>
    </source>
</evidence>
<evidence type="ECO:0000256" key="7">
    <source>
        <dbReference type="SAM" id="MobiDB-lite"/>
    </source>
</evidence>
<keyword evidence="6" id="KW-0067">ATP-binding</keyword>
<dbReference type="Gene3D" id="3.40.50.300">
    <property type="entry name" value="P-loop containing nucleotide triphosphate hydrolases"/>
    <property type="match status" value="1"/>
</dbReference>
<evidence type="ECO:0000313" key="11">
    <source>
        <dbReference type="Proteomes" id="UP000324897"/>
    </source>
</evidence>
<evidence type="ECO:0000256" key="3">
    <source>
        <dbReference type="ARBA" id="ARBA00022737"/>
    </source>
</evidence>
<keyword evidence="11" id="KW-1185">Reference proteome</keyword>
<reference evidence="10 11" key="1">
    <citation type="journal article" date="2019" name="Sci. Rep.">
        <title>A high-quality genome of Eragrostis curvula grass provides insights into Poaceae evolution and supports new strategies to enhance forage quality.</title>
        <authorList>
            <person name="Carballo J."/>
            <person name="Santos B.A.C.M."/>
            <person name="Zappacosta D."/>
            <person name="Garbus I."/>
            <person name="Selva J.P."/>
            <person name="Gallo C.A."/>
            <person name="Diaz A."/>
            <person name="Albertini E."/>
            <person name="Caccamo M."/>
            <person name="Echenique V."/>
        </authorList>
    </citation>
    <scope>NUCLEOTIDE SEQUENCE [LARGE SCALE GENOMIC DNA]</scope>
    <source>
        <strain evidence="11">cv. Victoria</strain>
        <tissue evidence="10">Leaf</tissue>
    </source>
</reference>
<dbReference type="EMBL" id="RWGY01000013">
    <property type="protein sequence ID" value="TVU26662.1"/>
    <property type="molecule type" value="Genomic_DNA"/>
</dbReference>
<comment type="similarity">
    <text evidence="1">Belongs to the disease resistance NB-LRR family.</text>
</comment>
<evidence type="ECO:0000256" key="2">
    <source>
        <dbReference type="ARBA" id="ARBA00022614"/>
    </source>
</evidence>
<comment type="caution">
    <text evidence="10">The sequence shown here is derived from an EMBL/GenBank/DDBJ whole genome shotgun (WGS) entry which is preliminary data.</text>
</comment>
<dbReference type="OrthoDB" id="5279713at2759"/>
<dbReference type="Gramene" id="TVU26662">
    <property type="protein sequence ID" value="TVU26662"/>
    <property type="gene ID" value="EJB05_29217"/>
</dbReference>
<dbReference type="SUPFAM" id="SSF52540">
    <property type="entry name" value="P-loop containing nucleoside triphosphate hydrolases"/>
    <property type="match status" value="1"/>
</dbReference>
<feature type="domain" description="Disease resistance N-terminal" evidence="9">
    <location>
        <begin position="73"/>
        <end position="156"/>
    </location>
</feature>
<feature type="non-terminal residue" evidence="10">
    <location>
        <position position="1"/>
    </location>
</feature>
<keyword evidence="3" id="KW-0677">Repeat</keyword>
<dbReference type="Proteomes" id="UP000324897">
    <property type="component" value="Chromosome 2"/>
</dbReference>
<dbReference type="Gene3D" id="1.20.5.4130">
    <property type="match status" value="1"/>
</dbReference>
<dbReference type="Pfam" id="PF00931">
    <property type="entry name" value="NB-ARC"/>
    <property type="match status" value="1"/>
</dbReference>
<protein>
    <recommendedName>
        <fullName evidence="12">AAA+ ATPase domain-containing protein</fullName>
    </recommendedName>
</protein>
<dbReference type="PANTHER" id="PTHR36766:SF36">
    <property type="entry name" value="AAA+ ATPASE DOMAIN-CONTAINING PROTEIN"/>
    <property type="match status" value="1"/>
</dbReference>
<evidence type="ECO:0008006" key="12">
    <source>
        <dbReference type="Google" id="ProtNLM"/>
    </source>
</evidence>
<dbReference type="InterPro" id="IPR002182">
    <property type="entry name" value="NB-ARC"/>
</dbReference>
<evidence type="ECO:0000259" key="9">
    <source>
        <dbReference type="Pfam" id="PF18052"/>
    </source>
</evidence>
<dbReference type="Pfam" id="PF18052">
    <property type="entry name" value="Rx_N"/>
    <property type="match status" value="1"/>
</dbReference>
<dbReference type="CDD" id="cd14798">
    <property type="entry name" value="RX-CC_like"/>
    <property type="match status" value="1"/>
</dbReference>
<accession>A0A5J9US68</accession>
<evidence type="ECO:0000259" key="8">
    <source>
        <dbReference type="Pfam" id="PF00931"/>
    </source>
</evidence>
<dbReference type="AlphaFoldDB" id="A0A5J9US68"/>
<evidence type="ECO:0000256" key="4">
    <source>
        <dbReference type="ARBA" id="ARBA00022741"/>
    </source>
</evidence>
<proteinExistence type="inferred from homology"/>
<dbReference type="InterPro" id="IPR041118">
    <property type="entry name" value="Rx_N"/>
</dbReference>
<organism evidence="10 11">
    <name type="scientific">Eragrostis curvula</name>
    <name type="common">weeping love grass</name>
    <dbReference type="NCBI Taxonomy" id="38414"/>
    <lineage>
        <taxon>Eukaryota</taxon>
        <taxon>Viridiplantae</taxon>
        <taxon>Streptophyta</taxon>
        <taxon>Embryophyta</taxon>
        <taxon>Tracheophyta</taxon>
        <taxon>Spermatophyta</taxon>
        <taxon>Magnoliopsida</taxon>
        <taxon>Liliopsida</taxon>
        <taxon>Poales</taxon>
        <taxon>Poaceae</taxon>
        <taxon>PACMAD clade</taxon>
        <taxon>Chloridoideae</taxon>
        <taxon>Eragrostideae</taxon>
        <taxon>Eragrostidinae</taxon>
        <taxon>Eragrostis</taxon>
    </lineage>
</organism>
<keyword evidence="2" id="KW-0433">Leucine-rich repeat</keyword>
<evidence type="ECO:0000256" key="5">
    <source>
        <dbReference type="ARBA" id="ARBA00022821"/>
    </source>
</evidence>
<gene>
    <name evidence="10" type="ORF">EJB05_29217</name>
</gene>
<dbReference type="InterPro" id="IPR027417">
    <property type="entry name" value="P-loop_NTPase"/>
</dbReference>
<keyword evidence="5" id="KW-0611">Plant defense</keyword>
<sequence>MGFLGQSDAREGFGLLDWKVGKAGLNIRDLRIKSFSMSNSSDTMVTTSAPGKSKLSPQHSTCIMATVLSSLASYVLNMLAEMTKEEVTLLFGASGQMDKMSIKLKDLKNFLADADRRNITDHTVQEWVRELKGALYDATNILDLCQLKAMQRGKHRDAGCFNPLLFCMRNPLFAHDIGSRIKKLNQRLDDIKERSAAFNFINLGSEEDRRRNRTSSHSSKRETSGELNESALVGEKIEEDTRSLVEMLTKEEQTTTAHNKIMVFAIVGVGGIGKTTLAQKIFNDDTIQHEFTKKVWLSVNQDFNATELLKKAITEAGGDYKAPGNTRGALERTLKKALMGHKTLLVMDDVWDHKAWVDVLETPLAHALAPGSRVLVTTRNYMVARGMNAVDVHRIDKLKDEDAWLLLKKQVRTSLTS</sequence>
<dbReference type="GO" id="GO:0006952">
    <property type="term" value="P:defense response"/>
    <property type="evidence" value="ECO:0007669"/>
    <property type="project" value="UniProtKB-KW"/>
</dbReference>
<dbReference type="GO" id="GO:0005524">
    <property type="term" value="F:ATP binding"/>
    <property type="evidence" value="ECO:0007669"/>
    <property type="project" value="UniProtKB-KW"/>
</dbReference>
<evidence type="ECO:0000256" key="1">
    <source>
        <dbReference type="ARBA" id="ARBA00008894"/>
    </source>
</evidence>
<feature type="region of interest" description="Disordered" evidence="7">
    <location>
        <begin position="209"/>
        <end position="232"/>
    </location>
</feature>
<keyword evidence="4" id="KW-0547">Nucleotide-binding</keyword>
<name>A0A5J9US68_9POAL</name>
<evidence type="ECO:0000313" key="10">
    <source>
        <dbReference type="EMBL" id="TVU26662.1"/>
    </source>
</evidence>
<dbReference type="PRINTS" id="PR00364">
    <property type="entry name" value="DISEASERSIST"/>
</dbReference>
<dbReference type="InterPro" id="IPR038005">
    <property type="entry name" value="RX-like_CC"/>
</dbReference>
<dbReference type="PANTHER" id="PTHR36766">
    <property type="entry name" value="PLANT BROAD-SPECTRUM MILDEW RESISTANCE PROTEIN RPW8"/>
    <property type="match status" value="1"/>
</dbReference>